<protein>
    <submittedName>
        <fullName evidence="4">Iron complex transport system substrate-binding protein</fullName>
    </submittedName>
</protein>
<dbReference type="InterPro" id="IPR002491">
    <property type="entry name" value="ABC_transptr_periplasmic_BD"/>
</dbReference>
<dbReference type="OrthoDB" id="9816357at2"/>
<dbReference type="EMBL" id="FUZT01000001">
    <property type="protein sequence ID" value="SKC38265.1"/>
    <property type="molecule type" value="Genomic_DNA"/>
</dbReference>
<dbReference type="GO" id="GO:0071281">
    <property type="term" value="P:cellular response to iron ion"/>
    <property type="evidence" value="ECO:0007669"/>
    <property type="project" value="TreeGrafter"/>
</dbReference>
<dbReference type="RefSeq" id="WP_079488868.1">
    <property type="nucleotide sequence ID" value="NZ_FUZT01000001.1"/>
</dbReference>
<dbReference type="PROSITE" id="PS50983">
    <property type="entry name" value="FE_B12_PBP"/>
    <property type="match status" value="1"/>
</dbReference>
<dbReference type="Pfam" id="PF01497">
    <property type="entry name" value="Peripla_BP_2"/>
    <property type="match status" value="1"/>
</dbReference>
<dbReference type="InterPro" id="IPR050902">
    <property type="entry name" value="ABC_Transporter_SBP"/>
</dbReference>
<name>A0A1T5IGK5_9FIRM</name>
<dbReference type="PROSITE" id="PS51257">
    <property type="entry name" value="PROKAR_LIPOPROTEIN"/>
    <property type="match status" value="1"/>
</dbReference>
<proteinExistence type="inferred from homology"/>
<dbReference type="AlphaFoldDB" id="A0A1T5IGK5"/>
<dbReference type="NCBIfam" id="NF038402">
    <property type="entry name" value="TroA_like"/>
    <property type="match status" value="1"/>
</dbReference>
<gene>
    <name evidence="4" type="ORF">SAMN02194393_00352</name>
</gene>
<sequence length="312" mass="34898">MFNKKNRIILLSIIIVLILSFSACSGQIKEDKKPIVSGTENDTYPIKVIDSYNREVTIESEPMRVISVAPSITETIFVLEVEDRLVGRTDYCNYPQEVENIESIGGLQNPNIEKIIDLKPDLVIASTHFEKAVLEKLEEAGIKVVVFYGEESFDGVYEVMEKVGQVFNEKDKANLIISDMKNRVENVIKRVKDLDEKDIYYVVGFGDGGDFTAGGDTFIGSMIEMAGGRNAADDIEGWKYSLEGLIEKDPDILICSNEDGTKESLMKANGYKELTAVKEGRVYEIDKDLLQLQGPRLVEGLEKLSQIIHPSK</sequence>
<dbReference type="Proteomes" id="UP000190285">
    <property type="component" value="Unassembled WGS sequence"/>
</dbReference>
<dbReference type="STRING" id="36842.SAMN02194393_00352"/>
<evidence type="ECO:0000259" key="3">
    <source>
        <dbReference type="PROSITE" id="PS50983"/>
    </source>
</evidence>
<evidence type="ECO:0000313" key="4">
    <source>
        <dbReference type="EMBL" id="SKC38265.1"/>
    </source>
</evidence>
<evidence type="ECO:0000313" key="5">
    <source>
        <dbReference type="Proteomes" id="UP000190285"/>
    </source>
</evidence>
<dbReference type="Gene3D" id="3.40.50.1980">
    <property type="entry name" value="Nitrogenase molybdenum iron protein domain"/>
    <property type="match status" value="2"/>
</dbReference>
<keyword evidence="5" id="KW-1185">Reference proteome</keyword>
<evidence type="ECO:0000256" key="2">
    <source>
        <dbReference type="ARBA" id="ARBA00022729"/>
    </source>
</evidence>
<dbReference type="PANTHER" id="PTHR30535:SF34">
    <property type="entry name" value="MOLYBDATE-BINDING PROTEIN MOLA"/>
    <property type="match status" value="1"/>
</dbReference>
<accession>A0A1T5IGK5</accession>
<organism evidence="4 5">
    <name type="scientific">Maledivibacter halophilus</name>
    <dbReference type="NCBI Taxonomy" id="36842"/>
    <lineage>
        <taxon>Bacteria</taxon>
        <taxon>Bacillati</taxon>
        <taxon>Bacillota</taxon>
        <taxon>Clostridia</taxon>
        <taxon>Peptostreptococcales</taxon>
        <taxon>Caminicellaceae</taxon>
        <taxon>Maledivibacter</taxon>
    </lineage>
</organism>
<comment type="similarity">
    <text evidence="1">Belongs to the bacterial solute-binding protein 8 family.</text>
</comment>
<keyword evidence="2" id="KW-0732">Signal</keyword>
<reference evidence="5" key="1">
    <citation type="submission" date="2017-02" db="EMBL/GenBank/DDBJ databases">
        <authorList>
            <person name="Varghese N."/>
            <person name="Submissions S."/>
        </authorList>
    </citation>
    <scope>NUCLEOTIDE SEQUENCE [LARGE SCALE GENOMIC DNA]</scope>
    <source>
        <strain evidence="5">M1</strain>
    </source>
</reference>
<feature type="domain" description="Fe/B12 periplasmic-binding" evidence="3">
    <location>
        <begin position="64"/>
        <end position="312"/>
    </location>
</feature>
<dbReference type="PANTHER" id="PTHR30535">
    <property type="entry name" value="VITAMIN B12-BINDING PROTEIN"/>
    <property type="match status" value="1"/>
</dbReference>
<dbReference type="SUPFAM" id="SSF53807">
    <property type="entry name" value="Helical backbone' metal receptor"/>
    <property type="match status" value="1"/>
</dbReference>
<dbReference type="CDD" id="cd01143">
    <property type="entry name" value="YvrC"/>
    <property type="match status" value="1"/>
</dbReference>
<evidence type="ECO:0000256" key="1">
    <source>
        <dbReference type="ARBA" id="ARBA00008814"/>
    </source>
</evidence>
<dbReference type="InterPro" id="IPR054828">
    <property type="entry name" value="Vit_B12_bind_prot"/>
</dbReference>